<dbReference type="InterPro" id="IPR036390">
    <property type="entry name" value="WH_DNA-bd_sf"/>
</dbReference>
<comment type="caution">
    <text evidence="2">The sequence shown here is derived from an EMBL/GenBank/DDBJ whole genome shotgun (WGS) entry which is preliminary data.</text>
</comment>
<keyword evidence="3" id="KW-1185">Reference proteome</keyword>
<dbReference type="PANTHER" id="PTHR33169">
    <property type="entry name" value="PADR-FAMILY TRANSCRIPTIONAL REGULATOR"/>
    <property type="match status" value="1"/>
</dbReference>
<protein>
    <submittedName>
        <fullName evidence="2">PadR family transcriptional regulator PadR</fullName>
    </submittedName>
</protein>
<evidence type="ECO:0000313" key="2">
    <source>
        <dbReference type="EMBL" id="NYI40960.1"/>
    </source>
</evidence>
<dbReference type="InterPro" id="IPR005149">
    <property type="entry name" value="Tscrpt_reg_PadR_N"/>
</dbReference>
<dbReference type="InterPro" id="IPR036388">
    <property type="entry name" value="WH-like_DNA-bd_sf"/>
</dbReference>
<organism evidence="2 3">
    <name type="scientific">Demequina lutea</name>
    <dbReference type="NCBI Taxonomy" id="431489"/>
    <lineage>
        <taxon>Bacteria</taxon>
        <taxon>Bacillati</taxon>
        <taxon>Actinomycetota</taxon>
        <taxon>Actinomycetes</taxon>
        <taxon>Micrococcales</taxon>
        <taxon>Demequinaceae</taxon>
        <taxon>Demequina</taxon>
    </lineage>
</organism>
<proteinExistence type="predicted"/>
<dbReference type="Pfam" id="PF03551">
    <property type="entry name" value="PadR"/>
    <property type="match status" value="1"/>
</dbReference>
<dbReference type="InterPro" id="IPR052509">
    <property type="entry name" value="Metal_resp_DNA-bind_regulator"/>
</dbReference>
<feature type="domain" description="Transcription regulator PadR N-terminal" evidence="1">
    <location>
        <begin position="18"/>
        <end position="88"/>
    </location>
</feature>
<gene>
    <name evidence="2" type="ORF">BKA03_001079</name>
</gene>
<dbReference type="SUPFAM" id="SSF46785">
    <property type="entry name" value="Winged helix' DNA-binding domain"/>
    <property type="match status" value="1"/>
</dbReference>
<sequence length="119" mass="13380">MDRDMWRQWLHGFLDLCLLSLLDEQRDYGRGLAERLALGGLDDVPGGTMYPALLRLEKQGLVLTDRVTSASGPPRKYYDLTPLGRSVMNDRKDSWKTFRAAVDSVVDSPAQSRSPGRRG</sequence>
<accession>A0A7Y9ZBC0</accession>
<evidence type="ECO:0000313" key="3">
    <source>
        <dbReference type="Proteomes" id="UP000547973"/>
    </source>
</evidence>
<reference evidence="2 3" key="1">
    <citation type="submission" date="2020-07" db="EMBL/GenBank/DDBJ databases">
        <title>Sequencing the genomes of 1000 actinobacteria strains.</title>
        <authorList>
            <person name="Klenk H.-P."/>
        </authorList>
    </citation>
    <scope>NUCLEOTIDE SEQUENCE [LARGE SCALE GENOMIC DNA]</scope>
    <source>
        <strain evidence="2 3">DSM 19970</strain>
    </source>
</reference>
<name>A0A7Y9ZBC0_9MICO</name>
<dbReference type="RefSeq" id="WP_062075927.1">
    <property type="nucleotide sequence ID" value="NZ_BBRC01000014.1"/>
</dbReference>
<dbReference type="Gene3D" id="1.10.10.10">
    <property type="entry name" value="Winged helix-like DNA-binding domain superfamily/Winged helix DNA-binding domain"/>
    <property type="match status" value="1"/>
</dbReference>
<dbReference type="Proteomes" id="UP000547973">
    <property type="component" value="Unassembled WGS sequence"/>
</dbReference>
<evidence type="ECO:0000259" key="1">
    <source>
        <dbReference type="Pfam" id="PF03551"/>
    </source>
</evidence>
<dbReference type="PANTHER" id="PTHR33169:SF14">
    <property type="entry name" value="TRANSCRIPTIONAL REGULATOR RV3488"/>
    <property type="match status" value="1"/>
</dbReference>
<dbReference type="EMBL" id="JACBZO010000001">
    <property type="protein sequence ID" value="NYI40960.1"/>
    <property type="molecule type" value="Genomic_DNA"/>
</dbReference>
<dbReference type="AlphaFoldDB" id="A0A7Y9ZBC0"/>